<keyword evidence="3" id="KW-1185">Reference proteome</keyword>
<evidence type="ECO:0000256" key="1">
    <source>
        <dbReference type="SAM" id="MobiDB-lite"/>
    </source>
</evidence>
<dbReference type="RefSeq" id="WP_404825627.1">
    <property type="nucleotide sequence ID" value="NZ_JADBEB010000001.1"/>
</dbReference>
<evidence type="ECO:0000313" key="2">
    <source>
        <dbReference type="EMBL" id="MBE1490058.1"/>
    </source>
</evidence>
<accession>A0A927ME33</accession>
<comment type="caution">
    <text evidence="2">The sequence shown here is derived from an EMBL/GenBank/DDBJ whole genome shotgun (WGS) entry which is preliminary data.</text>
</comment>
<proteinExistence type="predicted"/>
<dbReference type="EMBL" id="JADBEB010000001">
    <property type="protein sequence ID" value="MBE1490058.1"/>
    <property type="molecule type" value="Genomic_DNA"/>
</dbReference>
<organism evidence="2 3">
    <name type="scientific">Plantactinospora soyae</name>
    <dbReference type="NCBI Taxonomy" id="1544732"/>
    <lineage>
        <taxon>Bacteria</taxon>
        <taxon>Bacillati</taxon>
        <taxon>Actinomycetota</taxon>
        <taxon>Actinomycetes</taxon>
        <taxon>Micromonosporales</taxon>
        <taxon>Micromonosporaceae</taxon>
        <taxon>Plantactinospora</taxon>
    </lineage>
</organism>
<sequence>MATPEAHTRAVRAPAFPGLASTVAVLPLRSPLALSGSGRPADAAALSPAAVAPTLADEPALGSLGGSTGSARTAGLRGDGGRAARRTPISVVTSDGPHLPRRPSWRCRACAAAWPCRTARKILLTEYADDRVGLSVYLCTTLYDATADLHPLQPVDRPTPRDLYRRFIGWVPR</sequence>
<evidence type="ECO:0000313" key="3">
    <source>
        <dbReference type="Proteomes" id="UP000649753"/>
    </source>
</evidence>
<name>A0A927ME33_9ACTN</name>
<dbReference type="Proteomes" id="UP000649753">
    <property type="component" value="Unassembled WGS sequence"/>
</dbReference>
<reference evidence="2" key="1">
    <citation type="submission" date="2020-10" db="EMBL/GenBank/DDBJ databases">
        <title>Sequencing the genomes of 1000 actinobacteria strains.</title>
        <authorList>
            <person name="Klenk H.-P."/>
        </authorList>
    </citation>
    <scope>NUCLEOTIDE SEQUENCE</scope>
    <source>
        <strain evidence="2">DSM 46832</strain>
    </source>
</reference>
<evidence type="ECO:0008006" key="4">
    <source>
        <dbReference type="Google" id="ProtNLM"/>
    </source>
</evidence>
<gene>
    <name evidence="2" type="ORF">H4W31_005696</name>
</gene>
<feature type="region of interest" description="Disordered" evidence="1">
    <location>
        <begin position="59"/>
        <end position="89"/>
    </location>
</feature>
<protein>
    <recommendedName>
        <fullName evidence="4">Flavin reductase</fullName>
    </recommendedName>
</protein>
<dbReference type="AlphaFoldDB" id="A0A927ME33"/>